<feature type="compositionally biased region" description="Low complexity" evidence="1">
    <location>
        <begin position="140"/>
        <end position="156"/>
    </location>
</feature>
<feature type="domain" description="F-box" evidence="2">
    <location>
        <begin position="33"/>
        <end position="69"/>
    </location>
</feature>
<feature type="region of interest" description="Disordered" evidence="1">
    <location>
        <begin position="1"/>
        <end position="25"/>
    </location>
</feature>
<dbReference type="EMBL" id="JAVHNR010000012">
    <property type="protein sequence ID" value="KAK6330017.1"/>
    <property type="molecule type" value="Genomic_DNA"/>
</dbReference>
<dbReference type="Gene3D" id="1.20.1280.50">
    <property type="match status" value="1"/>
</dbReference>
<feature type="region of interest" description="Disordered" evidence="1">
    <location>
        <begin position="79"/>
        <end position="162"/>
    </location>
</feature>
<gene>
    <name evidence="3" type="ORF">TWF718_003444</name>
</gene>
<organism evidence="3 4">
    <name type="scientific">Orbilia javanica</name>
    <dbReference type="NCBI Taxonomy" id="47235"/>
    <lineage>
        <taxon>Eukaryota</taxon>
        <taxon>Fungi</taxon>
        <taxon>Dikarya</taxon>
        <taxon>Ascomycota</taxon>
        <taxon>Pezizomycotina</taxon>
        <taxon>Orbiliomycetes</taxon>
        <taxon>Orbiliales</taxon>
        <taxon>Orbiliaceae</taxon>
        <taxon>Orbilia</taxon>
    </lineage>
</organism>
<dbReference type="InterPro" id="IPR001810">
    <property type="entry name" value="F-box_dom"/>
</dbReference>
<dbReference type="Proteomes" id="UP001313282">
    <property type="component" value="Unassembled WGS sequence"/>
</dbReference>
<sequence>MASPKEPDTSQESPTCTTQEEGEARTSDIFRIPEILAQILSHVPPVQLITGARLVCRAWKDEIETDPILRWRCWIPSRPKNVSSTATTPTTTSSKNTKPETGGSGGSSRSGSNSEVVLITPDGGGVNSEIQGGSPRINSGEGQQQEEQKQQGQQQKPTTPKRLRVLDGISLPPPSIRSQYTNAACKCNGSSPSSPTCTTHTYTDLFEVHPVAIHFLQLFWRRFMKLPLSKAKEITAADSRDALMDELVALIKPKLKEFETAVLVEPPSGIRLNTSNRLIRPENLSSVVSLYCGIQYESLIETKLYDNGTSTTTPFCQSSRTSRRRMLSVKDLVYNVMHRSLFGDVDLNEVRKRRESTPTFGSYFPDHYSVIMQIEGKEDRGSKTYGGMQDTEVEITLSLHEPFDIVNVETRKMAESRAAVKARSIPRYSSNLEPRSWNKPFVPRKTPWRVWAREKQPKKGEQLPDYSTVYDYYQERRTVNVLLPLGVGT</sequence>
<evidence type="ECO:0000313" key="4">
    <source>
        <dbReference type="Proteomes" id="UP001313282"/>
    </source>
</evidence>
<dbReference type="AlphaFoldDB" id="A0AAN8MEN4"/>
<dbReference type="InterPro" id="IPR036047">
    <property type="entry name" value="F-box-like_dom_sf"/>
</dbReference>
<name>A0AAN8MEN4_9PEZI</name>
<evidence type="ECO:0000313" key="3">
    <source>
        <dbReference type="EMBL" id="KAK6330017.1"/>
    </source>
</evidence>
<reference evidence="3 4" key="1">
    <citation type="submission" date="2019-10" db="EMBL/GenBank/DDBJ databases">
        <authorList>
            <person name="Palmer J.M."/>
        </authorList>
    </citation>
    <scope>NUCLEOTIDE SEQUENCE [LARGE SCALE GENOMIC DNA]</scope>
    <source>
        <strain evidence="3 4">TWF718</strain>
    </source>
</reference>
<feature type="compositionally biased region" description="Polar residues" evidence="1">
    <location>
        <begin position="10"/>
        <end position="19"/>
    </location>
</feature>
<dbReference type="SUPFAM" id="SSF81383">
    <property type="entry name" value="F-box domain"/>
    <property type="match status" value="1"/>
</dbReference>
<evidence type="ECO:0000256" key="1">
    <source>
        <dbReference type="SAM" id="MobiDB-lite"/>
    </source>
</evidence>
<evidence type="ECO:0000259" key="2">
    <source>
        <dbReference type="Pfam" id="PF00646"/>
    </source>
</evidence>
<feature type="compositionally biased region" description="Low complexity" evidence="1">
    <location>
        <begin position="83"/>
        <end position="101"/>
    </location>
</feature>
<protein>
    <recommendedName>
        <fullName evidence="2">F-box domain-containing protein</fullName>
    </recommendedName>
</protein>
<accession>A0AAN8MEN4</accession>
<keyword evidence="4" id="KW-1185">Reference proteome</keyword>
<comment type="caution">
    <text evidence="3">The sequence shown here is derived from an EMBL/GenBank/DDBJ whole genome shotgun (WGS) entry which is preliminary data.</text>
</comment>
<dbReference type="Pfam" id="PF00646">
    <property type="entry name" value="F-box"/>
    <property type="match status" value="1"/>
</dbReference>
<proteinExistence type="predicted"/>